<dbReference type="Proteomes" id="UP001153387">
    <property type="component" value="Unassembled WGS sequence"/>
</dbReference>
<accession>A0A9X4QNJ4</accession>
<dbReference type="EMBL" id="JAPDHZ010000003">
    <property type="protein sequence ID" value="MDG0792666.1"/>
    <property type="molecule type" value="Genomic_DNA"/>
</dbReference>
<name>A0A9X4QNJ4_9BACL</name>
<evidence type="ECO:0000256" key="1">
    <source>
        <dbReference type="SAM" id="Phobius"/>
    </source>
</evidence>
<sequence>MKRGDIVIPREHGGWAMVGVPFLFGMMAGHPRWVHAPLFLAWFLFYLSSYPLLQAVRRRRDSARWLRWAALYGAAAMICLIPPLLDDPTLLYFGIPLTLLIPVLAWHAKRKSERAIWNDLCGILIFSLGGAAAYLYSGGGWDRDMAAIVLFSFLYFSGTAFFVKSVFRERKNKRWTRYAWAYHLLLPFVPLAIGYPYLAFAFLFPLARALALAGRAMRPMTVGMIEIGGSGAVSDLGRPVVHVNERLSVNAGKAKTGRSGCFIPFAW</sequence>
<organism evidence="2 3">
    <name type="scientific">Cohnella ginsengisoli</name>
    <dbReference type="NCBI Taxonomy" id="425004"/>
    <lineage>
        <taxon>Bacteria</taxon>
        <taxon>Bacillati</taxon>
        <taxon>Bacillota</taxon>
        <taxon>Bacilli</taxon>
        <taxon>Bacillales</taxon>
        <taxon>Paenibacillaceae</taxon>
        <taxon>Cohnella</taxon>
    </lineage>
</organism>
<keyword evidence="1" id="KW-1133">Transmembrane helix</keyword>
<evidence type="ECO:0000313" key="3">
    <source>
        <dbReference type="Proteomes" id="UP001153387"/>
    </source>
</evidence>
<feature type="transmembrane region" description="Helical" evidence="1">
    <location>
        <begin position="145"/>
        <end position="163"/>
    </location>
</feature>
<feature type="transmembrane region" description="Helical" evidence="1">
    <location>
        <begin position="65"/>
        <end position="84"/>
    </location>
</feature>
<proteinExistence type="predicted"/>
<feature type="transmembrane region" description="Helical" evidence="1">
    <location>
        <begin position="175"/>
        <end position="193"/>
    </location>
</feature>
<dbReference type="RefSeq" id="WP_277566442.1">
    <property type="nucleotide sequence ID" value="NZ_JAPDHZ010000003.1"/>
</dbReference>
<feature type="transmembrane region" description="Helical" evidence="1">
    <location>
        <begin position="120"/>
        <end position="139"/>
    </location>
</feature>
<keyword evidence="3" id="KW-1185">Reference proteome</keyword>
<reference evidence="2 3" key="1">
    <citation type="submission" date="2022-10" db="EMBL/GenBank/DDBJ databases">
        <title>Comparative genomic analysis of Cohnella hashimotonis sp. nov., isolated from the International Space Station.</title>
        <authorList>
            <person name="Simpson A."/>
            <person name="Venkateswaran K."/>
        </authorList>
    </citation>
    <scope>NUCLEOTIDE SEQUENCE [LARGE SCALE GENOMIC DNA]</scope>
    <source>
        <strain evidence="2 3">DSM 18997</strain>
    </source>
</reference>
<dbReference type="AlphaFoldDB" id="A0A9X4QNJ4"/>
<keyword evidence="1" id="KW-0812">Transmembrane</keyword>
<dbReference type="InterPro" id="IPR025576">
    <property type="entry name" value="YwiC"/>
</dbReference>
<protein>
    <submittedName>
        <fullName evidence="2">YwiC-like family protein</fullName>
    </submittedName>
</protein>
<evidence type="ECO:0000313" key="2">
    <source>
        <dbReference type="EMBL" id="MDG0792666.1"/>
    </source>
</evidence>
<feature type="transmembrane region" description="Helical" evidence="1">
    <location>
        <begin position="90"/>
        <end position="108"/>
    </location>
</feature>
<dbReference type="Pfam" id="PF14256">
    <property type="entry name" value="YwiC"/>
    <property type="match status" value="1"/>
</dbReference>
<comment type="caution">
    <text evidence="2">The sequence shown here is derived from an EMBL/GenBank/DDBJ whole genome shotgun (WGS) entry which is preliminary data.</text>
</comment>
<gene>
    <name evidence="2" type="ORF">OMP38_18620</name>
</gene>
<feature type="transmembrane region" description="Helical" evidence="1">
    <location>
        <begin position="12"/>
        <end position="28"/>
    </location>
</feature>
<feature type="transmembrane region" description="Helical" evidence="1">
    <location>
        <begin position="34"/>
        <end position="53"/>
    </location>
</feature>
<keyword evidence="1" id="KW-0472">Membrane</keyword>